<keyword evidence="3" id="KW-1185">Reference proteome</keyword>
<evidence type="ECO:0000256" key="1">
    <source>
        <dbReference type="SAM" id="MobiDB-lite"/>
    </source>
</evidence>
<feature type="compositionally biased region" description="Pro residues" evidence="1">
    <location>
        <begin position="43"/>
        <end position="54"/>
    </location>
</feature>
<proteinExistence type="predicted"/>
<comment type="caution">
    <text evidence="2">The sequence shown here is derived from an EMBL/GenBank/DDBJ whole genome shotgun (WGS) entry which is preliminary data.</text>
</comment>
<evidence type="ECO:0000313" key="3">
    <source>
        <dbReference type="Proteomes" id="UP001286313"/>
    </source>
</evidence>
<dbReference type="EMBL" id="JAWQEG010001848">
    <property type="protein sequence ID" value="KAK3876252.1"/>
    <property type="molecule type" value="Genomic_DNA"/>
</dbReference>
<sequence length="104" mass="11069">MWKCNKRQDTARTSPLMSKSMAGSRQLCCGEGPALGCTRSLPCPSPLLAPPPPRHGSSKGALEGSGRVSSWMQEGRTRWPASPHPHRCIHASTTFTMPAASSPA</sequence>
<feature type="compositionally biased region" description="Basic and acidic residues" evidence="1">
    <location>
        <begin position="1"/>
        <end position="10"/>
    </location>
</feature>
<evidence type="ECO:0000313" key="2">
    <source>
        <dbReference type="EMBL" id="KAK3876252.1"/>
    </source>
</evidence>
<dbReference type="AlphaFoldDB" id="A0AAE1FL56"/>
<accession>A0AAE1FL56</accession>
<name>A0AAE1FL56_PETCI</name>
<reference evidence="2" key="1">
    <citation type="submission" date="2023-10" db="EMBL/GenBank/DDBJ databases">
        <title>Genome assemblies of two species of porcelain crab, Petrolisthes cinctipes and Petrolisthes manimaculis (Anomura: Porcellanidae).</title>
        <authorList>
            <person name="Angst P."/>
        </authorList>
    </citation>
    <scope>NUCLEOTIDE SEQUENCE</scope>
    <source>
        <strain evidence="2">PB745_01</strain>
        <tissue evidence="2">Gill</tissue>
    </source>
</reference>
<feature type="region of interest" description="Disordered" evidence="1">
    <location>
        <begin position="41"/>
        <end position="87"/>
    </location>
</feature>
<feature type="compositionally biased region" description="Polar residues" evidence="1">
    <location>
        <begin position="11"/>
        <end position="23"/>
    </location>
</feature>
<protein>
    <submittedName>
        <fullName evidence="2">Uncharacterized protein</fullName>
    </submittedName>
</protein>
<dbReference type="Proteomes" id="UP001286313">
    <property type="component" value="Unassembled WGS sequence"/>
</dbReference>
<feature type="region of interest" description="Disordered" evidence="1">
    <location>
        <begin position="1"/>
        <end position="23"/>
    </location>
</feature>
<organism evidence="2 3">
    <name type="scientific">Petrolisthes cinctipes</name>
    <name type="common">Flat porcelain crab</name>
    <dbReference type="NCBI Taxonomy" id="88211"/>
    <lineage>
        <taxon>Eukaryota</taxon>
        <taxon>Metazoa</taxon>
        <taxon>Ecdysozoa</taxon>
        <taxon>Arthropoda</taxon>
        <taxon>Crustacea</taxon>
        <taxon>Multicrustacea</taxon>
        <taxon>Malacostraca</taxon>
        <taxon>Eumalacostraca</taxon>
        <taxon>Eucarida</taxon>
        <taxon>Decapoda</taxon>
        <taxon>Pleocyemata</taxon>
        <taxon>Anomura</taxon>
        <taxon>Galatheoidea</taxon>
        <taxon>Porcellanidae</taxon>
        <taxon>Petrolisthes</taxon>
    </lineage>
</organism>
<gene>
    <name evidence="2" type="ORF">Pcinc_018939</name>
</gene>